<reference evidence="3" key="1">
    <citation type="journal article" date="2019" name="bioRxiv">
        <title>The Genome of the Zebra Mussel, Dreissena polymorpha: A Resource for Invasive Species Research.</title>
        <authorList>
            <person name="McCartney M.A."/>
            <person name="Auch B."/>
            <person name="Kono T."/>
            <person name="Mallez S."/>
            <person name="Zhang Y."/>
            <person name="Obille A."/>
            <person name="Becker A."/>
            <person name="Abrahante J.E."/>
            <person name="Garbe J."/>
            <person name="Badalamenti J.P."/>
            <person name="Herman A."/>
            <person name="Mangelson H."/>
            <person name="Liachko I."/>
            <person name="Sullivan S."/>
            <person name="Sone E.D."/>
            <person name="Koren S."/>
            <person name="Silverstein K.A.T."/>
            <person name="Beckman K.B."/>
            <person name="Gohl D.M."/>
        </authorList>
    </citation>
    <scope>NUCLEOTIDE SEQUENCE</scope>
    <source>
        <strain evidence="3">Duluth1</strain>
        <tissue evidence="3">Whole animal</tissue>
    </source>
</reference>
<dbReference type="GO" id="GO:0051959">
    <property type="term" value="F:dynein light intermediate chain binding"/>
    <property type="evidence" value="ECO:0007669"/>
    <property type="project" value="InterPro"/>
</dbReference>
<comment type="caution">
    <text evidence="3">The sequence shown here is derived from an EMBL/GenBank/DDBJ whole genome shotgun (WGS) entry which is preliminary data.</text>
</comment>
<feature type="domain" description="Dynein heavy chain linker" evidence="2">
    <location>
        <begin position="2"/>
        <end position="258"/>
    </location>
</feature>
<evidence type="ECO:0000259" key="2">
    <source>
        <dbReference type="Pfam" id="PF08393"/>
    </source>
</evidence>
<dbReference type="Gene3D" id="3.20.180.20">
    <property type="entry name" value="Dynein heavy chain, N-terminal domain 2"/>
    <property type="match status" value="1"/>
</dbReference>
<sequence>MQVTGSSFQLEANVFKLCHLLDIELIKHKAAIEEICLGASRELELEIKMRVTEEEWTEQVLVFEPYKRRGPIYLDKVSTERLLEQLEDAQALLANMLTSRYIGPLRDGAAGWAEKLKEVAEVLELWLEVQDLWQYLEAVFCNQVAARELPQEAKRFARIDKSWTKMMKRAFDTRNVLQCCHGGEVPKAVLLRHVHEELEICFKSLMGYLDNKRRVFPRFYFVSDPILLAILSRPTDLESVKPHLKSLFACIHDVKLEETRSGPMEPTDEVGFPGSSTGIRSVTPGSRAKTSSILSQHNRGETPPKIDKRLAQIYRKRKSANQQSIRKVFQQSISANQQSISANQQSISAKAYQG</sequence>
<dbReference type="Gene3D" id="1.10.287.2620">
    <property type="match status" value="1"/>
</dbReference>
<dbReference type="InterPro" id="IPR042222">
    <property type="entry name" value="Dynein_2_N"/>
</dbReference>
<dbReference type="GO" id="GO:0045505">
    <property type="term" value="F:dynein intermediate chain binding"/>
    <property type="evidence" value="ECO:0007669"/>
    <property type="project" value="InterPro"/>
</dbReference>
<dbReference type="GO" id="GO:0007018">
    <property type="term" value="P:microtubule-based movement"/>
    <property type="evidence" value="ECO:0007669"/>
    <property type="project" value="InterPro"/>
</dbReference>
<gene>
    <name evidence="3" type="ORF">DPMN_055560</name>
</gene>
<dbReference type="PANTHER" id="PTHR45703:SF8">
    <property type="entry name" value="DYNEINS HEAVY CHAIN"/>
    <property type="match status" value="1"/>
</dbReference>
<dbReference type="InterPro" id="IPR013602">
    <property type="entry name" value="Dynein_heavy_linker"/>
</dbReference>
<evidence type="ECO:0000313" key="3">
    <source>
        <dbReference type="EMBL" id="KAH3729588.1"/>
    </source>
</evidence>
<accession>A0A9D4CQ69</accession>
<organism evidence="3 4">
    <name type="scientific">Dreissena polymorpha</name>
    <name type="common">Zebra mussel</name>
    <name type="synonym">Mytilus polymorpha</name>
    <dbReference type="NCBI Taxonomy" id="45954"/>
    <lineage>
        <taxon>Eukaryota</taxon>
        <taxon>Metazoa</taxon>
        <taxon>Spiralia</taxon>
        <taxon>Lophotrochozoa</taxon>
        <taxon>Mollusca</taxon>
        <taxon>Bivalvia</taxon>
        <taxon>Autobranchia</taxon>
        <taxon>Heteroconchia</taxon>
        <taxon>Euheterodonta</taxon>
        <taxon>Imparidentia</taxon>
        <taxon>Neoheterodontei</taxon>
        <taxon>Myida</taxon>
        <taxon>Dreissenoidea</taxon>
        <taxon>Dreissenidae</taxon>
        <taxon>Dreissena</taxon>
    </lineage>
</organism>
<reference evidence="3" key="2">
    <citation type="submission" date="2020-11" db="EMBL/GenBank/DDBJ databases">
        <authorList>
            <person name="McCartney M.A."/>
            <person name="Auch B."/>
            <person name="Kono T."/>
            <person name="Mallez S."/>
            <person name="Becker A."/>
            <person name="Gohl D.M."/>
            <person name="Silverstein K.A.T."/>
            <person name="Koren S."/>
            <person name="Bechman K.B."/>
            <person name="Herman A."/>
            <person name="Abrahante J.E."/>
            <person name="Garbe J."/>
        </authorList>
    </citation>
    <scope>NUCLEOTIDE SEQUENCE</scope>
    <source>
        <strain evidence="3">Duluth1</strain>
        <tissue evidence="3">Whole animal</tissue>
    </source>
</reference>
<protein>
    <recommendedName>
        <fullName evidence="2">Dynein heavy chain linker domain-containing protein</fullName>
    </recommendedName>
</protein>
<dbReference type="InterPro" id="IPR026983">
    <property type="entry name" value="DHC"/>
</dbReference>
<dbReference type="InterPro" id="IPR042228">
    <property type="entry name" value="Dynein_linker_3"/>
</dbReference>
<dbReference type="AlphaFoldDB" id="A0A9D4CQ69"/>
<keyword evidence="4" id="KW-1185">Reference proteome</keyword>
<feature type="region of interest" description="Disordered" evidence="1">
    <location>
        <begin position="334"/>
        <end position="354"/>
    </location>
</feature>
<evidence type="ECO:0000256" key="1">
    <source>
        <dbReference type="SAM" id="MobiDB-lite"/>
    </source>
</evidence>
<dbReference type="FunFam" id="1.20.140.100:FF:000003">
    <property type="entry name" value="Dynein, axonemal, heavy chain 5"/>
    <property type="match status" value="1"/>
</dbReference>
<dbReference type="Pfam" id="PF08393">
    <property type="entry name" value="DHC_N2"/>
    <property type="match status" value="1"/>
</dbReference>
<name>A0A9D4CQ69_DREPO</name>
<dbReference type="Gene3D" id="1.20.140.100">
    <property type="entry name" value="Dynein heavy chain, N-terminal domain 2"/>
    <property type="match status" value="1"/>
</dbReference>
<dbReference type="GO" id="GO:0030286">
    <property type="term" value="C:dynein complex"/>
    <property type="evidence" value="ECO:0007669"/>
    <property type="project" value="InterPro"/>
</dbReference>
<proteinExistence type="predicted"/>
<feature type="compositionally biased region" description="Polar residues" evidence="1">
    <location>
        <begin position="274"/>
        <end position="297"/>
    </location>
</feature>
<dbReference type="Proteomes" id="UP000828390">
    <property type="component" value="Unassembled WGS sequence"/>
</dbReference>
<evidence type="ECO:0000313" key="4">
    <source>
        <dbReference type="Proteomes" id="UP000828390"/>
    </source>
</evidence>
<feature type="region of interest" description="Disordered" evidence="1">
    <location>
        <begin position="260"/>
        <end position="306"/>
    </location>
</feature>
<dbReference type="EMBL" id="JAIWYP010000012">
    <property type="protein sequence ID" value="KAH3729588.1"/>
    <property type="molecule type" value="Genomic_DNA"/>
</dbReference>
<dbReference type="PANTHER" id="PTHR45703">
    <property type="entry name" value="DYNEIN HEAVY CHAIN"/>
    <property type="match status" value="1"/>
</dbReference>